<keyword evidence="9" id="KW-1185">Reference proteome</keyword>
<accession>A0A4V1RV71</accession>
<dbReference type="CDD" id="cd06579">
    <property type="entry name" value="TM_PBP1_transp_AraH_like"/>
    <property type="match status" value="1"/>
</dbReference>
<evidence type="ECO:0000256" key="5">
    <source>
        <dbReference type="ARBA" id="ARBA00023136"/>
    </source>
</evidence>
<dbReference type="Proteomes" id="UP000290759">
    <property type="component" value="Unassembled WGS sequence"/>
</dbReference>
<evidence type="ECO:0000256" key="2">
    <source>
        <dbReference type="ARBA" id="ARBA00022475"/>
    </source>
</evidence>
<dbReference type="EMBL" id="QYBB01000002">
    <property type="protein sequence ID" value="RYC33634.1"/>
    <property type="molecule type" value="Genomic_DNA"/>
</dbReference>
<dbReference type="GO" id="GO:0005886">
    <property type="term" value="C:plasma membrane"/>
    <property type="evidence" value="ECO:0007669"/>
    <property type="project" value="UniProtKB-SubCell"/>
</dbReference>
<dbReference type="PANTHER" id="PTHR32196:SF72">
    <property type="entry name" value="RIBOSE IMPORT PERMEASE PROTEIN RBSC"/>
    <property type="match status" value="1"/>
</dbReference>
<reference evidence="8 9" key="2">
    <citation type="submission" date="2019-02" db="EMBL/GenBank/DDBJ databases">
        <title>'Lichenibacterium ramalinii' gen. nov. sp. nov., 'Lichenibacterium minor' gen. nov. sp. nov.</title>
        <authorList>
            <person name="Pankratov T."/>
        </authorList>
    </citation>
    <scope>NUCLEOTIDE SEQUENCE [LARGE SCALE GENOMIC DNA]</scope>
    <source>
        <strain evidence="8 9">RmlP026</strain>
    </source>
</reference>
<dbReference type="GO" id="GO:0022857">
    <property type="term" value="F:transmembrane transporter activity"/>
    <property type="evidence" value="ECO:0007669"/>
    <property type="project" value="InterPro"/>
</dbReference>
<reference evidence="8 9" key="1">
    <citation type="submission" date="2018-12" db="EMBL/GenBank/DDBJ databases">
        <authorList>
            <person name="Grouzdev D.S."/>
            <person name="Krutkina M.S."/>
        </authorList>
    </citation>
    <scope>NUCLEOTIDE SEQUENCE [LARGE SCALE GENOMIC DNA]</scope>
    <source>
        <strain evidence="8 9">RmlP026</strain>
    </source>
</reference>
<dbReference type="AlphaFoldDB" id="A0A4V1RV71"/>
<feature type="transmembrane region" description="Helical" evidence="7">
    <location>
        <begin position="323"/>
        <end position="340"/>
    </location>
</feature>
<sequence length="351" mass="34802">MSAPVRGPALGAPARDAGASGVAPVLPAARRTAPAPGRLLVRYGLFLLLAALALGFAVLRPSFASAGNVADMLRSGGISAVMLLGLTFIVAAGEIDVSFMSVAALSTMVVAGLVSSGAGWGLAAAAALGTGLLFGLANGGLVALLGLPALVTTIATGGFAGSVAAAIGKGTSIPLAGSGVLGTVVRAEVGPVPALAVAAAALYAAAWWLQDRTTFGHYVYAMEQNRRALVEAGVPATRLLFILYALSGTLSAGAGVLLAADLSSGQPYVGASYFIDGLTAVLLGGMALKMGKPNVIGTAVGILLLAVLLSGAALLGWTDWQRQIVRGALLIGGVAAVVWTRRSGRAVHESV</sequence>
<evidence type="ECO:0000256" key="3">
    <source>
        <dbReference type="ARBA" id="ARBA00022692"/>
    </source>
</evidence>
<feature type="transmembrane region" description="Helical" evidence="7">
    <location>
        <begin position="295"/>
        <end position="317"/>
    </location>
</feature>
<name>A0A4V1RV71_9HYPH</name>
<keyword evidence="4 7" id="KW-1133">Transmembrane helix</keyword>
<feature type="transmembrane region" description="Helical" evidence="7">
    <location>
        <begin position="40"/>
        <end position="59"/>
    </location>
</feature>
<feature type="transmembrane region" description="Helical" evidence="7">
    <location>
        <begin position="187"/>
        <end position="209"/>
    </location>
</feature>
<feature type="transmembrane region" description="Helical" evidence="7">
    <location>
        <begin position="80"/>
        <end position="105"/>
    </location>
</feature>
<feature type="transmembrane region" description="Helical" evidence="7">
    <location>
        <begin position="239"/>
        <end position="259"/>
    </location>
</feature>
<dbReference type="InterPro" id="IPR001851">
    <property type="entry name" value="ABC_transp_permease"/>
</dbReference>
<feature type="transmembrane region" description="Helical" evidence="7">
    <location>
        <begin position="271"/>
        <end position="288"/>
    </location>
</feature>
<evidence type="ECO:0000256" key="6">
    <source>
        <dbReference type="SAM" id="MobiDB-lite"/>
    </source>
</evidence>
<dbReference type="OrthoDB" id="9808136at2"/>
<dbReference type="PANTHER" id="PTHR32196">
    <property type="entry name" value="ABC TRANSPORTER PERMEASE PROTEIN YPHD-RELATED-RELATED"/>
    <property type="match status" value="1"/>
</dbReference>
<dbReference type="RefSeq" id="WP_129223710.1">
    <property type="nucleotide sequence ID" value="NZ_QYBB01000002.1"/>
</dbReference>
<dbReference type="Pfam" id="PF02653">
    <property type="entry name" value="BPD_transp_2"/>
    <property type="match status" value="1"/>
</dbReference>
<keyword evidence="2" id="KW-1003">Cell membrane</keyword>
<comment type="subcellular location">
    <subcellularLocation>
        <location evidence="1">Cell membrane</location>
        <topology evidence="1">Multi-pass membrane protein</topology>
    </subcellularLocation>
</comment>
<keyword evidence="5 7" id="KW-0472">Membrane</keyword>
<evidence type="ECO:0000256" key="7">
    <source>
        <dbReference type="SAM" id="Phobius"/>
    </source>
</evidence>
<evidence type="ECO:0000256" key="4">
    <source>
        <dbReference type="ARBA" id="ARBA00022989"/>
    </source>
</evidence>
<keyword evidence="3 7" id="KW-0812">Transmembrane</keyword>
<protein>
    <submittedName>
        <fullName evidence="8">ABC transporter permease</fullName>
    </submittedName>
</protein>
<proteinExistence type="predicted"/>
<feature type="region of interest" description="Disordered" evidence="6">
    <location>
        <begin position="1"/>
        <end position="20"/>
    </location>
</feature>
<gene>
    <name evidence="8" type="ORF">D3273_04015</name>
</gene>
<organism evidence="8 9">
    <name type="scientific">Lichenibacterium minor</name>
    <dbReference type="NCBI Taxonomy" id="2316528"/>
    <lineage>
        <taxon>Bacteria</taxon>
        <taxon>Pseudomonadati</taxon>
        <taxon>Pseudomonadota</taxon>
        <taxon>Alphaproteobacteria</taxon>
        <taxon>Hyphomicrobiales</taxon>
        <taxon>Lichenihabitantaceae</taxon>
        <taxon>Lichenibacterium</taxon>
    </lineage>
</organism>
<evidence type="ECO:0000256" key="1">
    <source>
        <dbReference type="ARBA" id="ARBA00004651"/>
    </source>
</evidence>
<evidence type="ECO:0000313" key="9">
    <source>
        <dbReference type="Proteomes" id="UP000290759"/>
    </source>
</evidence>
<comment type="caution">
    <text evidence="8">The sequence shown here is derived from an EMBL/GenBank/DDBJ whole genome shotgun (WGS) entry which is preliminary data.</text>
</comment>
<evidence type="ECO:0000313" key="8">
    <source>
        <dbReference type="EMBL" id="RYC33634.1"/>
    </source>
</evidence>